<proteinExistence type="predicted"/>
<accession>A0ACB9ABZ4</accession>
<gene>
    <name evidence="1" type="ORF">L6452_26284</name>
</gene>
<reference evidence="1 2" key="2">
    <citation type="journal article" date="2022" name="Mol. Ecol. Resour.">
        <title>The genomes of chicory, endive, great burdock and yacon provide insights into Asteraceae paleo-polyploidization history and plant inulin production.</title>
        <authorList>
            <person name="Fan W."/>
            <person name="Wang S."/>
            <person name="Wang H."/>
            <person name="Wang A."/>
            <person name="Jiang F."/>
            <person name="Liu H."/>
            <person name="Zhao H."/>
            <person name="Xu D."/>
            <person name="Zhang Y."/>
        </authorList>
    </citation>
    <scope>NUCLEOTIDE SEQUENCE [LARGE SCALE GENOMIC DNA]</scope>
    <source>
        <strain evidence="2">cv. Niubang</strain>
    </source>
</reference>
<protein>
    <submittedName>
        <fullName evidence="1">Uncharacterized protein</fullName>
    </submittedName>
</protein>
<dbReference type="Proteomes" id="UP001055879">
    <property type="component" value="Linkage Group LG08"/>
</dbReference>
<dbReference type="EMBL" id="CM042054">
    <property type="protein sequence ID" value="KAI3707657.1"/>
    <property type="molecule type" value="Genomic_DNA"/>
</dbReference>
<name>A0ACB9ABZ4_ARCLA</name>
<evidence type="ECO:0000313" key="2">
    <source>
        <dbReference type="Proteomes" id="UP001055879"/>
    </source>
</evidence>
<organism evidence="1 2">
    <name type="scientific">Arctium lappa</name>
    <name type="common">Greater burdock</name>
    <name type="synonym">Lappa major</name>
    <dbReference type="NCBI Taxonomy" id="4217"/>
    <lineage>
        <taxon>Eukaryota</taxon>
        <taxon>Viridiplantae</taxon>
        <taxon>Streptophyta</taxon>
        <taxon>Embryophyta</taxon>
        <taxon>Tracheophyta</taxon>
        <taxon>Spermatophyta</taxon>
        <taxon>Magnoliopsida</taxon>
        <taxon>eudicotyledons</taxon>
        <taxon>Gunneridae</taxon>
        <taxon>Pentapetalae</taxon>
        <taxon>asterids</taxon>
        <taxon>campanulids</taxon>
        <taxon>Asterales</taxon>
        <taxon>Asteraceae</taxon>
        <taxon>Carduoideae</taxon>
        <taxon>Cardueae</taxon>
        <taxon>Arctiinae</taxon>
        <taxon>Arctium</taxon>
    </lineage>
</organism>
<keyword evidence="2" id="KW-1185">Reference proteome</keyword>
<evidence type="ECO:0000313" key="1">
    <source>
        <dbReference type="EMBL" id="KAI3707657.1"/>
    </source>
</evidence>
<sequence>MLNKSTNQIGIIVSSSFSSRFVEQYTYCVMYANSLIFDFDFLSLFLHLTIRLFPRSSNPFSSSSAIFIPIDSP</sequence>
<comment type="caution">
    <text evidence="1">The sequence shown here is derived from an EMBL/GenBank/DDBJ whole genome shotgun (WGS) entry which is preliminary data.</text>
</comment>
<reference evidence="2" key="1">
    <citation type="journal article" date="2022" name="Mol. Ecol. Resour.">
        <title>The genomes of chicory, endive, great burdock and yacon provide insights into Asteraceae palaeo-polyploidization history and plant inulin production.</title>
        <authorList>
            <person name="Fan W."/>
            <person name="Wang S."/>
            <person name="Wang H."/>
            <person name="Wang A."/>
            <person name="Jiang F."/>
            <person name="Liu H."/>
            <person name="Zhao H."/>
            <person name="Xu D."/>
            <person name="Zhang Y."/>
        </authorList>
    </citation>
    <scope>NUCLEOTIDE SEQUENCE [LARGE SCALE GENOMIC DNA]</scope>
    <source>
        <strain evidence="2">cv. Niubang</strain>
    </source>
</reference>